<name>A0A2R6P1F5_9APHY</name>
<gene>
    <name evidence="1" type="ORF">PHLCEN_2v5758</name>
</gene>
<dbReference type="AlphaFoldDB" id="A0A2R6P1F5"/>
<comment type="caution">
    <text evidence="1">The sequence shown here is derived from an EMBL/GenBank/DDBJ whole genome shotgun (WGS) entry which is preliminary data.</text>
</comment>
<evidence type="ECO:0000313" key="2">
    <source>
        <dbReference type="Proteomes" id="UP000186601"/>
    </source>
</evidence>
<keyword evidence="2" id="KW-1185">Reference proteome</keyword>
<proteinExistence type="predicted"/>
<evidence type="ECO:0000313" key="1">
    <source>
        <dbReference type="EMBL" id="PSR83379.1"/>
    </source>
</evidence>
<protein>
    <submittedName>
        <fullName evidence="1">Uncharacterized protein</fullName>
    </submittedName>
</protein>
<dbReference type="Proteomes" id="UP000186601">
    <property type="component" value="Unassembled WGS sequence"/>
</dbReference>
<organism evidence="1 2">
    <name type="scientific">Hermanssonia centrifuga</name>
    <dbReference type="NCBI Taxonomy" id="98765"/>
    <lineage>
        <taxon>Eukaryota</taxon>
        <taxon>Fungi</taxon>
        <taxon>Dikarya</taxon>
        <taxon>Basidiomycota</taxon>
        <taxon>Agaricomycotina</taxon>
        <taxon>Agaricomycetes</taxon>
        <taxon>Polyporales</taxon>
        <taxon>Meruliaceae</taxon>
        <taxon>Hermanssonia</taxon>
    </lineage>
</organism>
<sequence length="70" mass="7610">MVMKLEPKIYMVGAHALGMDKARRAVRNFPNPLKGDKIALMRPPMLFPLSNPASHVGTLGAEAANITPKK</sequence>
<reference evidence="1 2" key="1">
    <citation type="submission" date="2018-02" db="EMBL/GenBank/DDBJ databases">
        <title>Genome sequence of the basidiomycete white-rot fungus Phlebia centrifuga.</title>
        <authorList>
            <person name="Granchi Z."/>
            <person name="Peng M."/>
            <person name="de Vries R.P."/>
            <person name="Hilden K."/>
            <person name="Makela M.R."/>
            <person name="Grigoriev I."/>
            <person name="Riley R."/>
        </authorList>
    </citation>
    <scope>NUCLEOTIDE SEQUENCE [LARGE SCALE GENOMIC DNA]</scope>
    <source>
        <strain evidence="1 2">FBCC195</strain>
    </source>
</reference>
<dbReference type="EMBL" id="MLYV02000561">
    <property type="protein sequence ID" value="PSR83379.1"/>
    <property type="molecule type" value="Genomic_DNA"/>
</dbReference>
<accession>A0A2R6P1F5</accession>